<feature type="compositionally biased region" description="Low complexity" evidence="1">
    <location>
        <begin position="109"/>
        <end position="121"/>
    </location>
</feature>
<feature type="compositionally biased region" description="Low complexity" evidence="1">
    <location>
        <begin position="52"/>
        <end position="65"/>
    </location>
</feature>
<sequence>MGPGAAGADAPRPLTRAEARARREAEAARAAATSPEPAAPVEPTEPAPTAEPAPAAETADPAEPAAPDEPMDPAPTAEPAEQGPHIDTAPVWHIDPAPGARRDPARTYPGYEGAPVAGEAGAATDGAAAASSGRGRRPRFALLLGGVLGALVLLVGGLSAVSLIQGPRVSSVSVDPRAAIESSGTRLILRANEPLAEVAPEQVTIEPAVPFTLDTAGRALGIRFTVPLDDDTEYAVTVADVTGTGGGPAGALHTTFRTPESQIFLLQRDAEGDDTIFRTDLGGERAVPVYSAAQIQDFRATADRLVVAVEKGGLSSLRVMDLDGTHEEELPLPGDGYLSMLQVSDRGGLVGYTFTDEKISATSGRASVLVTQSVRGGDPRIVEVGGSTPSVAEWQFVPDTSSALFVDFTGTLWVDDRSAEAGATNLGLAQSILGISRGTYTAIIERSNTLLELDLADGSEKPLAPSNPDYGLSTSITPFPGGTLRHTVDRDASGLPTGQGIARVDDDGTAQMLLSVTGSDAIMQACPSPSGQYSAIVVAPNLVENPYDRSLLPLPKTLQTHILDTRTGEEKVVLAGFDASWCAVGPRR</sequence>
<name>A0ABY3RWY7_9MICO</name>
<keyword evidence="2" id="KW-0812">Transmembrane</keyword>
<evidence type="ECO:0000256" key="2">
    <source>
        <dbReference type="SAM" id="Phobius"/>
    </source>
</evidence>
<proteinExistence type="predicted"/>
<evidence type="ECO:0000313" key="3">
    <source>
        <dbReference type="EMBL" id="UGS28593.1"/>
    </source>
</evidence>
<dbReference type="Gene3D" id="2.130.10.120">
    <property type="entry name" value="Prolyl oligopeptidase, N-terminal domain"/>
    <property type="match status" value="1"/>
</dbReference>
<feature type="compositionally biased region" description="Pro residues" evidence="1">
    <location>
        <begin position="37"/>
        <end position="51"/>
    </location>
</feature>
<dbReference type="EMBL" id="CP082781">
    <property type="protein sequence ID" value="UGS28593.1"/>
    <property type="molecule type" value="Genomic_DNA"/>
</dbReference>
<organism evidence="3 4">
    <name type="scientific">Microbacterium resistens</name>
    <dbReference type="NCBI Taxonomy" id="156977"/>
    <lineage>
        <taxon>Bacteria</taxon>
        <taxon>Bacillati</taxon>
        <taxon>Actinomycetota</taxon>
        <taxon>Actinomycetes</taxon>
        <taxon>Micrococcales</taxon>
        <taxon>Microbacteriaceae</taxon>
        <taxon>Microbacterium</taxon>
    </lineage>
</organism>
<accession>A0ABY3RWY7</accession>
<keyword evidence="4" id="KW-1185">Reference proteome</keyword>
<keyword evidence="2" id="KW-0472">Membrane</keyword>
<gene>
    <name evidence="3" type="ORF">K8F61_14125</name>
</gene>
<reference evidence="3 4" key="1">
    <citation type="submission" date="2023-01" db="EMBL/GenBank/DDBJ databases">
        <title>Characterization of estradiol degrading bacteria Microbacterium sp. MZT7 and reveal degrading genes through genome analysis.</title>
        <authorList>
            <person name="Hao P."/>
            <person name="Gao Y."/>
        </authorList>
    </citation>
    <scope>NUCLEOTIDE SEQUENCE [LARGE SCALE GENOMIC DNA]</scope>
    <source>
        <strain evidence="3 4">MZT7</strain>
    </source>
</reference>
<evidence type="ECO:0000313" key="4">
    <source>
        <dbReference type="Proteomes" id="UP001199642"/>
    </source>
</evidence>
<evidence type="ECO:0008006" key="5">
    <source>
        <dbReference type="Google" id="ProtNLM"/>
    </source>
</evidence>
<feature type="compositionally biased region" description="Low complexity" evidence="1">
    <location>
        <begin position="1"/>
        <end position="14"/>
    </location>
</feature>
<feature type="region of interest" description="Disordered" evidence="1">
    <location>
        <begin position="1"/>
        <end position="121"/>
    </location>
</feature>
<dbReference type="SUPFAM" id="SSF82171">
    <property type="entry name" value="DPP6 N-terminal domain-like"/>
    <property type="match status" value="1"/>
</dbReference>
<feature type="compositionally biased region" description="Basic and acidic residues" evidence="1">
    <location>
        <begin position="15"/>
        <end position="27"/>
    </location>
</feature>
<evidence type="ECO:0000256" key="1">
    <source>
        <dbReference type="SAM" id="MobiDB-lite"/>
    </source>
</evidence>
<feature type="transmembrane region" description="Helical" evidence="2">
    <location>
        <begin position="140"/>
        <end position="164"/>
    </location>
</feature>
<protein>
    <recommendedName>
        <fullName evidence="5">SbsA Ig-like domain-containing protein</fullName>
    </recommendedName>
</protein>
<dbReference type="Proteomes" id="UP001199642">
    <property type="component" value="Chromosome"/>
</dbReference>
<keyword evidence="2" id="KW-1133">Transmembrane helix</keyword>